<dbReference type="InterPro" id="IPR015422">
    <property type="entry name" value="PyrdxlP-dep_Trfase_small"/>
</dbReference>
<dbReference type="SUPFAM" id="SSF53383">
    <property type="entry name" value="PLP-dependent transferases"/>
    <property type="match status" value="1"/>
</dbReference>
<accession>A0A157S4G3</accession>
<protein>
    <submittedName>
        <fullName evidence="3">Class-V aminotransferase</fullName>
        <ecNumber evidence="3">5.1.1.17</ecNumber>
    </submittedName>
</protein>
<dbReference type="InterPro" id="IPR000192">
    <property type="entry name" value="Aminotrans_V_dom"/>
</dbReference>
<keyword evidence="1" id="KW-0663">Pyridoxal phosphate</keyword>
<dbReference type="Gene3D" id="3.90.1150.10">
    <property type="entry name" value="Aspartate Aminotransferase, domain 1"/>
    <property type="match status" value="1"/>
</dbReference>
<keyword evidence="4" id="KW-1185">Reference proteome</keyword>
<dbReference type="PANTHER" id="PTHR43586">
    <property type="entry name" value="CYSTEINE DESULFURASE"/>
    <property type="match status" value="1"/>
</dbReference>
<organism evidence="3 4">
    <name type="scientific">Bordetella ansorpii</name>
    <dbReference type="NCBI Taxonomy" id="288768"/>
    <lineage>
        <taxon>Bacteria</taxon>
        <taxon>Pseudomonadati</taxon>
        <taxon>Pseudomonadota</taxon>
        <taxon>Betaproteobacteria</taxon>
        <taxon>Burkholderiales</taxon>
        <taxon>Alcaligenaceae</taxon>
        <taxon>Bordetella</taxon>
    </lineage>
</organism>
<feature type="domain" description="Aminotransferase class V" evidence="2">
    <location>
        <begin position="25"/>
        <end position="374"/>
    </location>
</feature>
<dbReference type="RefSeq" id="WP_066122108.1">
    <property type="nucleotide sequence ID" value="NZ_FKIF01000001.1"/>
</dbReference>
<keyword evidence="3" id="KW-0032">Aminotransferase</keyword>
<dbReference type="Proteomes" id="UP000076848">
    <property type="component" value="Unassembled WGS sequence"/>
</dbReference>
<dbReference type="STRING" id="288768.SAMEA3906486_00030"/>
<dbReference type="GO" id="GO:0045439">
    <property type="term" value="F:isopenicillin-N epimerase activity"/>
    <property type="evidence" value="ECO:0007669"/>
    <property type="project" value="UniProtKB-EC"/>
</dbReference>
<dbReference type="EC" id="5.1.1.17" evidence="3"/>
<evidence type="ECO:0000259" key="2">
    <source>
        <dbReference type="Pfam" id="PF00266"/>
    </source>
</evidence>
<gene>
    <name evidence="3" type="primary">cefD</name>
    <name evidence="3" type="ORF">SAMEA3906486_00030</name>
</gene>
<dbReference type="Pfam" id="PF00266">
    <property type="entry name" value="Aminotran_5"/>
    <property type="match status" value="1"/>
</dbReference>
<dbReference type="InterPro" id="IPR015424">
    <property type="entry name" value="PyrdxlP-dep_Trfase"/>
</dbReference>
<dbReference type="Gene3D" id="3.40.640.10">
    <property type="entry name" value="Type I PLP-dependent aspartate aminotransferase-like (Major domain)"/>
    <property type="match status" value="1"/>
</dbReference>
<evidence type="ECO:0000256" key="1">
    <source>
        <dbReference type="ARBA" id="ARBA00022898"/>
    </source>
</evidence>
<dbReference type="EMBL" id="FKIF01000001">
    <property type="protein sequence ID" value="SAI65292.1"/>
    <property type="molecule type" value="Genomic_DNA"/>
</dbReference>
<keyword evidence="3" id="KW-0413">Isomerase</keyword>
<keyword evidence="3" id="KW-0808">Transferase</keyword>
<dbReference type="AlphaFoldDB" id="A0A157S4G3"/>
<dbReference type="OrthoDB" id="9764293at2"/>
<evidence type="ECO:0000313" key="4">
    <source>
        <dbReference type="Proteomes" id="UP000076848"/>
    </source>
</evidence>
<dbReference type="PANTHER" id="PTHR43586:SF15">
    <property type="entry name" value="BLR3095 PROTEIN"/>
    <property type="match status" value="1"/>
</dbReference>
<proteinExistence type="predicted"/>
<reference evidence="3 4" key="1">
    <citation type="submission" date="2016-04" db="EMBL/GenBank/DDBJ databases">
        <authorList>
            <consortium name="Pathogen Informatics"/>
        </authorList>
    </citation>
    <scope>NUCLEOTIDE SEQUENCE [LARGE SCALE GENOMIC DNA]</scope>
    <source>
        <strain evidence="3 4">H050680373</strain>
    </source>
</reference>
<sequence>MDPALTAYDPVRWRAEFPVTQELTYLDHASMGPLPARSLETITARLAAQSRRGSLEHPLLHELAETTRAEFASYIGARADQVAYTPNTSGGLSLLASGLPWMEGDEIVVPAIDFPSAVLPWMTLQRHGVRVHRVPCQDGRVDARRLLAACTPRTRLVCASWVQFSSGCVLDIVALGEACRQRGMLFVVDGIQAVGALDVNVADLPIDALATHSYKWLLGPQGVGWLYLADTLRDRLALPGAGPRSVVPREAYADFELDPLPGAARLETGILPFHLIAGAAASLKLLRAARAQGAAARLQGLTAYLAEGLLRQDLRLRGGPDRAAFGAGIVSFIPPDGDAAQCRQHLLDAGIVTSAREGCVRVAPHFYNTEEELDMLLDRLRTPA</sequence>
<dbReference type="InterPro" id="IPR015421">
    <property type="entry name" value="PyrdxlP-dep_Trfase_major"/>
</dbReference>
<name>A0A157S4G3_9BORD</name>
<evidence type="ECO:0000313" key="3">
    <source>
        <dbReference type="EMBL" id="SAI65292.1"/>
    </source>
</evidence>
<dbReference type="GO" id="GO:0008483">
    <property type="term" value="F:transaminase activity"/>
    <property type="evidence" value="ECO:0007669"/>
    <property type="project" value="UniProtKB-KW"/>
</dbReference>